<dbReference type="InParanoid" id="H3AKY9"/>
<dbReference type="eggNOG" id="KOG3078">
    <property type="taxonomic scope" value="Eukaryota"/>
</dbReference>
<name>H3AKY9_LATCH</name>
<dbReference type="GeneTree" id="ENSGT00940000161613"/>
<dbReference type="Ensembl" id="ENSLACT00000010388.1">
    <property type="protein sequence ID" value="ENSLACP00000010310.1"/>
    <property type="gene ID" value="ENSLACG00000009081.1"/>
</dbReference>
<evidence type="ECO:0008006" key="4">
    <source>
        <dbReference type="Google" id="ProtNLM"/>
    </source>
</evidence>
<dbReference type="AlphaFoldDB" id="H3AKY9"/>
<protein>
    <recommendedName>
        <fullName evidence="4">Nucleoside-diphosphate kinase</fullName>
    </recommendedName>
</protein>
<proteinExistence type="predicted"/>
<dbReference type="InterPro" id="IPR027417">
    <property type="entry name" value="P-loop_NTPase"/>
</dbReference>
<evidence type="ECO:0000313" key="2">
    <source>
        <dbReference type="Ensembl" id="ENSLACP00000010310.1"/>
    </source>
</evidence>
<dbReference type="Bgee" id="ENSLACG00000009081">
    <property type="expression patterns" value="Expressed in pelvic fin"/>
</dbReference>
<dbReference type="OMA" id="HTVFEIY"/>
<evidence type="ECO:0000313" key="3">
    <source>
        <dbReference type="Proteomes" id="UP000008672"/>
    </source>
</evidence>
<reference evidence="3" key="1">
    <citation type="submission" date="2011-08" db="EMBL/GenBank/DDBJ databases">
        <title>The draft genome of Latimeria chalumnae.</title>
        <authorList>
            <person name="Di Palma F."/>
            <person name="Alfoldi J."/>
            <person name="Johnson J."/>
            <person name="Berlin A."/>
            <person name="Gnerre S."/>
            <person name="Jaffe D."/>
            <person name="MacCallum I."/>
            <person name="Young S."/>
            <person name="Walker B.J."/>
            <person name="Lander E."/>
            <person name="Lindblad-Toh K."/>
        </authorList>
    </citation>
    <scope>NUCLEOTIDE SEQUENCE [LARGE SCALE GENOMIC DNA]</scope>
    <source>
        <strain evidence="3">Wild caught</strain>
    </source>
</reference>
<reference evidence="2" key="3">
    <citation type="submission" date="2025-09" db="UniProtKB">
        <authorList>
            <consortium name="Ensembl"/>
        </authorList>
    </citation>
    <scope>IDENTIFICATION</scope>
</reference>
<dbReference type="HOGENOM" id="CLU_172937_0_0_1"/>
<feature type="region of interest" description="Disordered" evidence="1">
    <location>
        <begin position="17"/>
        <end position="52"/>
    </location>
</feature>
<dbReference type="Proteomes" id="UP000008672">
    <property type="component" value="Unassembled WGS sequence"/>
</dbReference>
<organism evidence="2 3">
    <name type="scientific">Latimeria chalumnae</name>
    <name type="common">Coelacanth</name>
    <dbReference type="NCBI Taxonomy" id="7897"/>
    <lineage>
        <taxon>Eukaryota</taxon>
        <taxon>Metazoa</taxon>
        <taxon>Chordata</taxon>
        <taxon>Craniata</taxon>
        <taxon>Vertebrata</taxon>
        <taxon>Euteleostomi</taxon>
        <taxon>Coelacanthiformes</taxon>
        <taxon>Coelacanthidae</taxon>
        <taxon>Latimeria</taxon>
    </lineage>
</organism>
<dbReference type="EMBL" id="AFYH01037899">
    <property type="status" value="NOT_ANNOTATED_CDS"/>
    <property type="molecule type" value="Genomic_DNA"/>
</dbReference>
<dbReference type="Gene3D" id="3.40.50.300">
    <property type="entry name" value="P-loop containing nucleotide triphosphate hydrolases"/>
    <property type="match status" value="1"/>
</dbReference>
<dbReference type="STRING" id="7897.ENSLACP00000010310"/>
<accession>H3AKY9</accession>
<evidence type="ECO:0000256" key="1">
    <source>
        <dbReference type="SAM" id="MobiDB-lite"/>
    </source>
</evidence>
<keyword evidence="3" id="KW-1185">Reference proteome</keyword>
<reference evidence="2" key="2">
    <citation type="submission" date="2025-08" db="UniProtKB">
        <authorList>
            <consortium name="Ensembl"/>
        </authorList>
    </citation>
    <scope>IDENTIFICATION</scope>
</reference>
<sequence length="111" mass="13159">FFLDLPDDAVMERLTQTMTDPVTGERKKRFHSTYKPPPNQEVQARLQRNPKDTEEKVQVRLDMYYQNMRDLEVFYQDVIHVNADQDPHTVFEIYNCLVSLGLEKKCKLVPN</sequence>